<dbReference type="InterPro" id="IPR037045">
    <property type="entry name" value="S8pro/Inhibitor_I9_sf"/>
</dbReference>
<dbReference type="InterPro" id="IPR010259">
    <property type="entry name" value="S8pro/Inhibitor_I9"/>
</dbReference>
<proteinExistence type="predicted"/>
<gene>
    <name evidence="3" type="ORF">Scep_015934</name>
</gene>
<sequence length="109" mass="11922">MVPLCQYIALLLLAISCLASTLYSQEDQVYVQIVYMARSRETAASHVETLASVLGSEVAAKKAIIYEYTRTLNGFAAKLTADQTNALLKHPEVLKILPGGIQKGDFYTP</sequence>
<keyword evidence="1" id="KW-0732">Signal</keyword>
<reference evidence="3 4" key="1">
    <citation type="submission" date="2024-01" db="EMBL/GenBank/DDBJ databases">
        <title>Genome assemblies of Stephania.</title>
        <authorList>
            <person name="Yang L."/>
        </authorList>
    </citation>
    <scope>NUCLEOTIDE SEQUENCE [LARGE SCALE GENOMIC DNA]</scope>
    <source>
        <strain evidence="3">JXDWG</strain>
        <tissue evidence="3">Leaf</tissue>
    </source>
</reference>
<dbReference type="EMBL" id="JBBNAG010000007">
    <property type="protein sequence ID" value="KAK9117841.1"/>
    <property type="molecule type" value="Genomic_DNA"/>
</dbReference>
<dbReference type="PANTHER" id="PTHR48222">
    <property type="entry name" value="PROTEINASE INHIBITOR, PROPEPTIDE"/>
    <property type="match status" value="1"/>
</dbReference>
<name>A0AAP0IND3_9MAGN</name>
<protein>
    <recommendedName>
        <fullName evidence="2">Inhibitor I9 domain-containing protein</fullName>
    </recommendedName>
</protein>
<keyword evidence="4" id="KW-1185">Reference proteome</keyword>
<evidence type="ECO:0000313" key="4">
    <source>
        <dbReference type="Proteomes" id="UP001419268"/>
    </source>
</evidence>
<evidence type="ECO:0000259" key="2">
    <source>
        <dbReference type="Pfam" id="PF05922"/>
    </source>
</evidence>
<dbReference type="PANTHER" id="PTHR48222:SF4">
    <property type="entry name" value="PROTEINASE INHIBITOR, PROPEPTIDE"/>
    <property type="match status" value="1"/>
</dbReference>
<feature type="chain" id="PRO_5042917953" description="Inhibitor I9 domain-containing protein" evidence="1">
    <location>
        <begin position="20"/>
        <end position="109"/>
    </location>
</feature>
<feature type="signal peptide" evidence="1">
    <location>
        <begin position="1"/>
        <end position="19"/>
    </location>
</feature>
<accession>A0AAP0IND3</accession>
<evidence type="ECO:0000256" key="1">
    <source>
        <dbReference type="SAM" id="SignalP"/>
    </source>
</evidence>
<feature type="domain" description="Inhibitor I9" evidence="2">
    <location>
        <begin position="33"/>
        <end position="98"/>
    </location>
</feature>
<evidence type="ECO:0000313" key="3">
    <source>
        <dbReference type="EMBL" id="KAK9117841.1"/>
    </source>
</evidence>
<dbReference type="Gene3D" id="3.30.70.80">
    <property type="entry name" value="Peptidase S8 propeptide/proteinase inhibitor I9"/>
    <property type="match status" value="1"/>
</dbReference>
<dbReference type="Proteomes" id="UP001419268">
    <property type="component" value="Unassembled WGS sequence"/>
</dbReference>
<dbReference type="AlphaFoldDB" id="A0AAP0IND3"/>
<comment type="caution">
    <text evidence="3">The sequence shown here is derived from an EMBL/GenBank/DDBJ whole genome shotgun (WGS) entry which is preliminary data.</text>
</comment>
<dbReference type="Pfam" id="PF05922">
    <property type="entry name" value="Inhibitor_I9"/>
    <property type="match status" value="1"/>
</dbReference>
<organism evidence="3 4">
    <name type="scientific">Stephania cephalantha</name>
    <dbReference type="NCBI Taxonomy" id="152367"/>
    <lineage>
        <taxon>Eukaryota</taxon>
        <taxon>Viridiplantae</taxon>
        <taxon>Streptophyta</taxon>
        <taxon>Embryophyta</taxon>
        <taxon>Tracheophyta</taxon>
        <taxon>Spermatophyta</taxon>
        <taxon>Magnoliopsida</taxon>
        <taxon>Ranunculales</taxon>
        <taxon>Menispermaceae</taxon>
        <taxon>Menispermoideae</taxon>
        <taxon>Cissampelideae</taxon>
        <taxon>Stephania</taxon>
    </lineage>
</organism>